<protein>
    <submittedName>
        <fullName evidence="2">Uncharacterized protein</fullName>
    </submittedName>
</protein>
<organism evidence="2 3">
    <name type="scientific">Pristionchus mayeri</name>
    <dbReference type="NCBI Taxonomy" id="1317129"/>
    <lineage>
        <taxon>Eukaryota</taxon>
        <taxon>Metazoa</taxon>
        <taxon>Ecdysozoa</taxon>
        <taxon>Nematoda</taxon>
        <taxon>Chromadorea</taxon>
        <taxon>Rhabditida</taxon>
        <taxon>Rhabditina</taxon>
        <taxon>Diplogasteromorpha</taxon>
        <taxon>Diplogasteroidea</taxon>
        <taxon>Neodiplogasteridae</taxon>
        <taxon>Pristionchus</taxon>
    </lineage>
</organism>
<reference evidence="3" key="1">
    <citation type="submission" date="2022-10" db="EMBL/GenBank/DDBJ databases">
        <title>Genome assembly of Pristionchus species.</title>
        <authorList>
            <person name="Yoshida K."/>
            <person name="Sommer R.J."/>
        </authorList>
    </citation>
    <scope>NUCLEOTIDE SEQUENCE [LARGE SCALE GENOMIC DNA]</scope>
    <source>
        <strain evidence="3">RS5460</strain>
    </source>
</reference>
<name>A0AAN5C8E8_9BILA</name>
<sequence length="82" mass="9701">LRSSLRSRLHHLYCCQLRRSIQCPTNWRNVHDHRWRRLSQMRMPEGTHVSQGEVRVDESPPPSPFPSSLSEHDLYTINHTGE</sequence>
<feature type="region of interest" description="Disordered" evidence="1">
    <location>
        <begin position="41"/>
        <end position="82"/>
    </location>
</feature>
<proteinExistence type="predicted"/>
<dbReference type="Proteomes" id="UP001328107">
    <property type="component" value="Unassembled WGS sequence"/>
</dbReference>
<evidence type="ECO:0000256" key="1">
    <source>
        <dbReference type="SAM" id="MobiDB-lite"/>
    </source>
</evidence>
<feature type="non-terminal residue" evidence="2">
    <location>
        <position position="1"/>
    </location>
</feature>
<evidence type="ECO:0000313" key="2">
    <source>
        <dbReference type="EMBL" id="GMR32211.1"/>
    </source>
</evidence>
<dbReference type="EMBL" id="BTRK01000001">
    <property type="protein sequence ID" value="GMR32211.1"/>
    <property type="molecule type" value="Genomic_DNA"/>
</dbReference>
<dbReference type="AlphaFoldDB" id="A0AAN5C8E8"/>
<evidence type="ECO:0000313" key="3">
    <source>
        <dbReference type="Proteomes" id="UP001328107"/>
    </source>
</evidence>
<gene>
    <name evidence="2" type="ORF">PMAYCL1PPCAC_02406</name>
</gene>
<accession>A0AAN5C8E8</accession>
<keyword evidence="3" id="KW-1185">Reference proteome</keyword>
<comment type="caution">
    <text evidence="2">The sequence shown here is derived from an EMBL/GenBank/DDBJ whole genome shotgun (WGS) entry which is preliminary data.</text>
</comment>